<dbReference type="Pfam" id="PF00400">
    <property type="entry name" value="WD40"/>
    <property type="match status" value="4"/>
</dbReference>
<protein>
    <recommendedName>
        <fullName evidence="2">Translation initiation factor beta propellor-like domain-containing protein</fullName>
    </recommendedName>
</protein>
<dbReference type="Gene3D" id="2.130.10.10">
    <property type="entry name" value="YVTN repeat-like/Quinoprotein amine dehydrogenase"/>
    <property type="match status" value="3"/>
</dbReference>
<dbReference type="RefSeq" id="WP_073554696.1">
    <property type="nucleotide sequence ID" value="NZ_MRCA01000001.1"/>
</dbReference>
<dbReference type="PANTHER" id="PTHR19879:SF9">
    <property type="entry name" value="TRANSCRIPTION INITIATION FACTOR TFIID SUBUNIT 5"/>
    <property type="match status" value="1"/>
</dbReference>
<accession>A0A1U7H4S7</accession>
<dbReference type="SMART" id="SM00320">
    <property type="entry name" value="WD40"/>
    <property type="match status" value="8"/>
</dbReference>
<evidence type="ECO:0000259" key="2">
    <source>
        <dbReference type="Pfam" id="PF08662"/>
    </source>
</evidence>
<dbReference type="PROSITE" id="PS50294">
    <property type="entry name" value="WD_REPEATS_REGION"/>
    <property type="match status" value="3"/>
</dbReference>
<dbReference type="Pfam" id="PF08662">
    <property type="entry name" value="eIF2A"/>
    <property type="match status" value="1"/>
</dbReference>
<feature type="repeat" description="WD" evidence="1">
    <location>
        <begin position="56"/>
        <end position="88"/>
    </location>
</feature>
<proteinExistence type="predicted"/>
<dbReference type="SUPFAM" id="SSF50978">
    <property type="entry name" value="WD40 repeat-like"/>
    <property type="match status" value="1"/>
</dbReference>
<reference evidence="3 4" key="1">
    <citation type="submission" date="2016-11" db="EMBL/GenBank/DDBJ databases">
        <title>Draft Genome Sequences of Nine Cyanobacterial Strains from Diverse Habitats.</title>
        <authorList>
            <person name="Zhu T."/>
            <person name="Hou S."/>
            <person name="Lu X."/>
            <person name="Hess W.R."/>
        </authorList>
    </citation>
    <scope>NUCLEOTIDE SEQUENCE [LARGE SCALE GENOMIC DNA]</scope>
    <source>
        <strain evidence="3 4">NIES-592</strain>
    </source>
</reference>
<comment type="caution">
    <text evidence="3">The sequence shown here is derived from an EMBL/GenBank/DDBJ whole genome shotgun (WGS) entry which is preliminary data.</text>
</comment>
<feature type="repeat" description="WD" evidence="1">
    <location>
        <begin position="23"/>
        <end position="57"/>
    </location>
</feature>
<organism evidence="3 4">
    <name type="scientific">Fischerella major NIES-592</name>
    <dbReference type="NCBI Taxonomy" id="210994"/>
    <lineage>
        <taxon>Bacteria</taxon>
        <taxon>Bacillati</taxon>
        <taxon>Cyanobacteriota</taxon>
        <taxon>Cyanophyceae</taxon>
        <taxon>Nostocales</taxon>
        <taxon>Hapalosiphonaceae</taxon>
        <taxon>Fischerella</taxon>
    </lineage>
</organism>
<keyword evidence="1" id="KW-0853">WD repeat</keyword>
<dbReference type="InterPro" id="IPR001680">
    <property type="entry name" value="WD40_rpt"/>
</dbReference>
<sequence length="357" mass="38841">MKPSTLNSKKFDQYFSGTLSDYVRAIAWSPQGTMLAAASAAGEVALWQNDNFTTLQTSNDQSVDCLAFSHDGQFLAVGGQDGLVKIWQGTELIATLENAPAWVDQLTWSPNSHQLAFSLGRRVQVWNADTREIVVILNFESSSALGIDWRSDGKYLAIGGHQGIKVWNCQDWNQQPYILDIPSVSIAMAWSPDGNYLASGNMDRTITVVESQLLISGNDPQPWVMRGFPGKIREITWSDIGNQNGVPILACCSVDGIVVWEKSQDESLGWEATVLTNHVNVINAIAFAPHSLLLASAGADGWVCLWKDAKQISQILTGASDGFSCLAWHPQGKLLAAGGKEGELFIWVQTSHGQGFG</sequence>
<dbReference type="EMBL" id="MRCA01000001">
    <property type="protein sequence ID" value="OKH16308.1"/>
    <property type="molecule type" value="Genomic_DNA"/>
</dbReference>
<dbReference type="AlphaFoldDB" id="A0A1U7H4S7"/>
<dbReference type="Proteomes" id="UP000186391">
    <property type="component" value="Unassembled WGS sequence"/>
</dbReference>
<name>A0A1U7H4S7_9CYAN</name>
<dbReference type="PANTHER" id="PTHR19879">
    <property type="entry name" value="TRANSCRIPTION INITIATION FACTOR TFIID"/>
    <property type="match status" value="1"/>
</dbReference>
<evidence type="ECO:0000256" key="1">
    <source>
        <dbReference type="PROSITE-ProRule" id="PRU00221"/>
    </source>
</evidence>
<dbReference type="InterPro" id="IPR036322">
    <property type="entry name" value="WD40_repeat_dom_sf"/>
</dbReference>
<keyword evidence="4" id="KW-1185">Reference proteome</keyword>
<gene>
    <name evidence="3" type="ORF">NIES592_01285</name>
</gene>
<feature type="repeat" description="WD" evidence="1">
    <location>
        <begin position="316"/>
        <end position="347"/>
    </location>
</feature>
<feature type="domain" description="Translation initiation factor beta propellor-like" evidence="2">
    <location>
        <begin position="96"/>
        <end position="198"/>
    </location>
</feature>
<dbReference type="PROSITE" id="PS50082">
    <property type="entry name" value="WD_REPEATS_2"/>
    <property type="match status" value="4"/>
</dbReference>
<evidence type="ECO:0000313" key="3">
    <source>
        <dbReference type="EMBL" id="OKH16308.1"/>
    </source>
</evidence>
<evidence type="ECO:0000313" key="4">
    <source>
        <dbReference type="Proteomes" id="UP000186391"/>
    </source>
</evidence>
<dbReference type="OrthoDB" id="434800at2"/>
<dbReference type="InterPro" id="IPR013979">
    <property type="entry name" value="TIF_beta_prop-like"/>
</dbReference>
<dbReference type="InterPro" id="IPR015943">
    <property type="entry name" value="WD40/YVTN_repeat-like_dom_sf"/>
</dbReference>
<feature type="repeat" description="WD" evidence="1">
    <location>
        <begin position="275"/>
        <end position="307"/>
    </location>
</feature>